<keyword evidence="1" id="KW-0479">Metal-binding</keyword>
<dbReference type="InterPro" id="IPR001303">
    <property type="entry name" value="Aldolase_II/adducin_N"/>
</dbReference>
<dbReference type="GO" id="GO:0016832">
    <property type="term" value="F:aldehyde-lyase activity"/>
    <property type="evidence" value="ECO:0007669"/>
    <property type="project" value="TreeGrafter"/>
</dbReference>
<dbReference type="Gene3D" id="3.40.225.10">
    <property type="entry name" value="Class II aldolase/adducin N-terminal domain"/>
    <property type="match status" value="1"/>
</dbReference>
<dbReference type="PANTHER" id="PTHR22789:SF0">
    <property type="entry name" value="3-OXO-TETRONATE 4-PHOSPHATE DECARBOXYLASE-RELATED"/>
    <property type="match status" value="1"/>
</dbReference>
<dbReference type="SUPFAM" id="SSF53639">
    <property type="entry name" value="AraD/HMP-PK domain-like"/>
    <property type="match status" value="1"/>
</dbReference>
<feature type="domain" description="Class II aldolase/adducin N-terminal" evidence="3">
    <location>
        <begin position="5"/>
        <end position="183"/>
    </location>
</feature>
<dbReference type="SMART" id="SM01007">
    <property type="entry name" value="Aldolase_II"/>
    <property type="match status" value="1"/>
</dbReference>
<comment type="caution">
    <text evidence="4">The sequence shown here is derived from an EMBL/GenBank/DDBJ whole genome shotgun (WGS) entry which is preliminary data.</text>
</comment>
<dbReference type="OrthoDB" id="9794581at2"/>
<evidence type="ECO:0000256" key="1">
    <source>
        <dbReference type="ARBA" id="ARBA00022723"/>
    </source>
</evidence>
<organism evidence="4 5">
    <name type="scientific">Ruminiclostridium sufflavum DSM 19573</name>
    <dbReference type="NCBI Taxonomy" id="1121337"/>
    <lineage>
        <taxon>Bacteria</taxon>
        <taxon>Bacillati</taxon>
        <taxon>Bacillota</taxon>
        <taxon>Clostridia</taxon>
        <taxon>Eubacteriales</taxon>
        <taxon>Oscillospiraceae</taxon>
        <taxon>Ruminiclostridium</taxon>
    </lineage>
</organism>
<dbReference type="RefSeq" id="WP_110460617.1">
    <property type="nucleotide sequence ID" value="NZ_QKMR01000002.1"/>
</dbReference>
<dbReference type="PANTHER" id="PTHR22789">
    <property type="entry name" value="FUCULOSE PHOSPHATE ALDOLASE"/>
    <property type="match status" value="1"/>
</dbReference>
<keyword evidence="5" id="KW-1185">Reference proteome</keyword>
<gene>
    <name evidence="4" type="ORF">LY28_00541</name>
</gene>
<reference evidence="4 5" key="1">
    <citation type="submission" date="2018-06" db="EMBL/GenBank/DDBJ databases">
        <title>Genomic Encyclopedia of Type Strains, Phase I: the one thousand microbial genomes (KMG-I) project.</title>
        <authorList>
            <person name="Kyrpides N."/>
        </authorList>
    </citation>
    <scope>NUCLEOTIDE SEQUENCE [LARGE SCALE GENOMIC DNA]</scope>
    <source>
        <strain evidence="4 5">DSM 19573</strain>
    </source>
</reference>
<evidence type="ECO:0000313" key="5">
    <source>
        <dbReference type="Proteomes" id="UP000248132"/>
    </source>
</evidence>
<dbReference type="GO" id="GO:0019323">
    <property type="term" value="P:pentose catabolic process"/>
    <property type="evidence" value="ECO:0007669"/>
    <property type="project" value="TreeGrafter"/>
</dbReference>
<dbReference type="InterPro" id="IPR036409">
    <property type="entry name" value="Aldolase_II/adducin_N_sf"/>
</dbReference>
<accession>A0A318YBM6</accession>
<evidence type="ECO:0000313" key="4">
    <source>
        <dbReference type="EMBL" id="PYG89941.1"/>
    </source>
</evidence>
<evidence type="ECO:0000256" key="2">
    <source>
        <dbReference type="ARBA" id="ARBA00023239"/>
    </source>
</evidence>
<dbReference type="AlphaFoldDB" id="A0A318YBM6"/>
<evidence type="ECO:0000259" key="3">
    <source>
        <dbReference type="SMART" id="SM01007"/>
    </source>
</evidence>
<dbReference type="EMBL" id="QKMR01000002">
    <property type="protein sequence ID" value="PYG89941.1"/>
    <property type="molecule type" value="Genomic_DNA"/>
</dbReference>
<dbReference type="InterPro" id="IPR050197">
    <property type="entry name" value="Aldolase_class_II_sugar_metab"/>
</dbReference>
<proteinExistence type="predicted"/>
<protein>
    <submittedName>
        <fullName evidence="4">L-fuculose-phosphate aldolase</fullName>
    </submittedName>
</protein>
<keyword evidence="2" id="KW-0456">Lyase</keyword>
<sequence>MNYKKLIVDSGLRMLNSGYTVGTWGNISVRDQEKNLVYLTPSGMDYSKIIEEDVVVCDLDGNTVEGTRKPTIETLLHLGVYKARPEVNAIVHTHPIYSTVFSCAGEDIPSVIDEAAQTLGGIVKTAPYALPGSQELADNCVRALGDKANACLLMSHGAVCLGETMEAAFKVSTVLEVTAQIYYMVRSMGKECIKISDENIAAMEYFVKNIYGQR</sequence>
<dbReference type="Proteomes" id="UP000248132">
    <property type="component" value="Unassembled WGS sequence"/>
</dbReference>
<dbReference type="Pfam" id="PF00596">
    <property type="entry name" value="Aldolase_II"/>
    <property type="match status" value="1"/>
</dbReference>
<dbReference type="GO" id="GO:0005829">
    <property type="term" value="C:cytosol"/>
    <property type="evidence" value="ECO:0007669"/>
    <property type="project" value="TreeGrafter"/>
</dbReference>
<dbReference type="GO" id="GO:0046872">
    <property type="term" value="F:metal ion binding"/>
    <property type="evidence" value="ECO:0007669"/>
    <property type="project" value="UniProtKB-KW"/>
</dbReference>
<name>A0A318YBM6_9FIRM</name>